<evidence type="ECO:0000256" key="1">
    <source>
        <dbReference type="SAM" id="MobiDB-lite"/>
    </source>
</evidence>
<dbReference type="RefSeq" id="WP_179445391.1">
    <property type="nucleotide sequence ID" value="NZ_JACBZS010000001.1"/>
</dbReference>
<dbReference type="PROSITE" id="PS51257">
    <property type="entry name" value="PROKAR_LIPOPROTEIN"/>
    <property type="match status" value="1"/>
</dbReference>
<sequence>MISSRSPIARGVAAAALAVLLSTGVAACTSDPSRKPPTLGGGVNLNVGADGAVKVRNLLIVTRDGEQGLLDGAVTGTQPDELTSVSGQLIDADNNPAPAPLPFTGGPIEVAPTALTQLGGPDAFTVSGDLPPGLTMRVTLNFATAGPITADVPIIDGNNADYRTVAPDPSASGTPEATTSETPEATPEATPTS</sequence>
<accession>A0A7Z0ILF1</accession>
<name>A0A7Z0ILF1_9ACTN</name>
<dbReference type="AlphaFoldDB" id="A0A7Z0ILF1"/>
<feature type="signal peptide" evidence="2">
    <location>
        <begin position="1"/>
        <end position="27"/>
    </location>
</feature>
<dbReference type="EMBL" id="JACBZS010000001">
    <property type="protein sequence ID" value="NYI71584.1"/>
    <property type="molecule type" value="Genomic_DNA"/>
</dbReference>
<keyword evidence="4" id="KW-1185">Reference proteome</keyword>
<evidence type="ECO:0008006" key="5">
    <source>
        <dbReference type="Google" id="ProtNLM"/>
    </source>
</evidence>
<evidence type="ECO:0000313" key="4">
    <source>
        <dbReference type="Proteomes" id="UP000527616"/>
    </source>
</evidence>
<proteinExistence type="predicted"/>
<dbReference type="Proteomes" id="UP000527616">
    <property type="component" value="Unassembled WGS sequence"/>
</dbReference>
<keyword evidence="2" id="KW-0732">Signal</keyword>
<feature type="compositionally biased region" description="Low complexity" evidence="1">
    <location>
        <begin position="170"/>
        <end position="193"/>
    </location>
</feature>
<evidence type="ECO:0000256" key="2">
    <source>
        <dbReference type="SAM" id="SignalP"/>
    </source>
</evidence>
<comment type="caution">
    <text evidence="3">The sequence shown here is derived from an EMBL/GenBank/DDBJ whole genome shotgun (WGS) entry which is preliminary data.</text>
</comment>
<organism evidence="3 4">
    <name type="scientific">Naumannella cuiyingiana</name>
    <dbReference type="NCBI Taxonomy" id="1347891"/>
    <lineage>
        <taxon>Bacteria</taxon>
        <taxon>Bacillati</taxon>
        <taxon>Actinomycetota</taxon>
        <taxon>Actinomycetes</taxon>
        <taxon>Propionibacteriales</taxon>
        <taxon>Propionibacteriaceae</taxon>
        <taxon>Naumannella</taxon>
    </lineage>
</organism>
<protein>
    <recommendedName>
        <fullName evidence="5">Copper chaperone PCu(A)C</fullName>
    </recommendedName>
</protein>
<feature type="chain" id="PRO_5030537260" description="Copper chaperone PCu(A)C" evidence="2">
    <location>
        <begin position="28"/>
        <end position="193"/>
    </location>
</feature>
<evidence type="ECO:0000313" key="3">
    <source>
        <dbReference type="EMBL" id="NYI71584.1"/>
    </source>
</evidence>
<feature type="region of interest" description="Disordered" evidence="1">
    <location>
        <begin position="158"/>
        <end position="193"/>
    </location>
</feature>
<reference evidence="3 4" key="1">
    <citation type="submission" date="2020-07" db="EMBL/GenBank/DDBJ databases">
        <title>Sequencing the genomes of 1000 actinobacteria strains.</title>
        <authorList>
            <person name="Klenk H.-P."/>
        </authorList>
    </citation>
    <scope>NUCLEOTIDE SEQUENCE [LARGE SCALE GENOMIC DNA]</scope>
    <source>
        <strain evidence="3 4">DSM 103164</strain>
    </source>
</reference>
<gene>
    <name evidence="3" type="ORF">GGQ54_002144</name>
</gene>